<dbReference type="PROSITE" id="PS50850">
    <property type="entry name" value="MFS"/>
    <property type="match status" value="1"/>
</dbReference>
<evidence type="ECO:0000256" key="4">
    <source>
        <dbReference type="ARBA" id="ARBA00022519"/>
    </source>
</evidence>
<dbReference type="InterPro" id="IPR020846">
    <property type="entry name" value="MFS_dom"/>
</dbReference>
<feature type="transmembrane region" description="Helical" evidence="10">
    <location>
        <begin position="356"/>
        <end position="380"/>
    </location>
</feature>
<dbReference type="CDD" id="cd17366">
    <property type="entry name" value="MFS_ProP"/>
    <property type="match status" value="1"/>
</dbReference>
<evidence type="ECO:0000259" key="11">
    <source>
        <dbReference type="PROSITE" id="PS50850"/>
    </source>
</evidence>
<dbReference type="Gene3D" id="1.20.1250.20">
    <property type="entry name" value="MFS general substrate transporter like domains"/>
    <property type="match status" value="2"/>
</dbReference>
<keyword evidence="8 10" id="KW-0472">Membrane</keyword>
<keyword evidence="13" id="KW-1185">Reference proteome</keyword>
<dbReference type="Pfam" id="PF00083">
    <property type="entry name" value="Sugar_tr"/>
    <property type="match status" value="1"/>
</dbReference>
<name>A0ABT3VKK5_9BURK</name>
<feature type="transmembrane region" description="Helical" evidence="10">
    <location>
        <begin position="421"/>
        <end position="442"/>
    </location>
</feature>
<evidence type="ECO:0000313" key="13">
    <source>
        <dbReference type="Proteomes" id="UP001209916"/>
    </source>
</evidence>
<evidence type="ECO:0000256" key="9">
    <source>
        <dbReference type="SAM" id="Coils"/>
    </source>
</evidence>
<dbReference type="InterPro" id="IPR004736">
    <property type="entry name" value="MHS_symport"/>
</dbReference>
<accession>A0ABT3VKK5</accession>
<dbReference type="PROSITE" id="PS00216">
    <property type="entry name" value="SUGAR_TRANSPORT_1"/>
    <property type="match status" value="1"/>
</dbReference>
<keyword evidence="6" id="KW-0769">Symport</keyword>
<feature type="transmembrane region" description="Helical" evidence="10">
    <location>
        <begin position="264"/>
        <end position="282"/>
    </location>
</feature>
<keyword evidence="3" id="KW-1003">Cell membrane</keyword>
<dbReference type="NCBIfam" id="NF007927">
    <property type="entry name" value="PRK10642.1"/>
    <property type="match status" value="1"/>
</dbReference>
<dbReference type="InterPro" id="IPR005828">
    <property type="entry name" value="MFS_sugar_transport-like"/>
</dbReference>
<evidence type="ECO:0000256" key="3">
    <source>
        <dbReference type="ARBA" id="ARBA00022475"/>
    </source>
</evidence>
<keyword evidence="9" id="KW-0175">Coiled coil</keyword>
<feature type="coiled-coil region" evidence="9">
    <location>
        <begin position="464"/>
        <end position="505"/>
    </location>
</feature>
<feature type="transmembrane region" description="Helical" evidence="10">
    <location>
        <begin position="302"/>
        <end position="322"/>
    </location>
</feature>
<protein>
    <submittedName>
        <fullName evidence="12">Glycine betaine/L-proline transporter ProP</fullName>
    </submittedName>
</protein>
<gene>
    <name evidence="12" type="primary">proP</name>
    <name evidence="12" type="ORF">OSH09_07585</name>
</gene>
<evidence type="ECO:0000256" key="8">
    <source>
        <dbReference type="ARBA" id="ARBA00023136"/>
    </source>
</evidence>
<evidence type="ECO:0000313" key="12">
    <source>
        <dbReference type="EMBL" id="MCX5464042.1"/>
    </source>
</evidence>
<evidence type="ECO:0000256" key="2">
    <source>
        <dbReference type="ARBA" id="ARBA00022448"/>
    </source>
</evidence>
<dbReference type="EMBL" id="JAPKNA010000002">
    <property type="protein sequence ID" value="MCX5464042.1"/>
    <property type="molecule type" value="Genomic_DNA"/>
</dbReference>
<dbReference type="PANTHER" id="PTHR43528:SF5">
    <property type="entry name" value="PROLINE_BETAINE TRANSPORTER"/>
    <property type="match status" value="1"/>
</dbReference>
<sequence>MTQSPAASSNAKPLHIDDITVVDNSKLKKAVTAAALGNAMEWFDFGVYGFVAATLGKVFFPDASPAVQTIAALGTFSVPFLVRPLGGVFFGLMGDKFGRQKVLSLTIIIMAISTFLIGLIPSYLSIGLWAPILLLLCKLAQGFSVGGEYTGAAVFVAEYAPDRQRGFLGSWLDFGSIAGFVLGAGLVVLLQTSLTEETFQDWGWRIPFLIAGPLGILGLYLRHAAEETPAFTEQLEKMEQEDRAALQERPTVSFREIFSKYRKALLICIGMVLVTNITYYMLLTYMPTYLSSSLGYAEEHGVFIIVVVMIGMLFVQPVVGFISDKIGRKPFLLAGSLGLLIFAIPAFHFIGSDSNVQIFLGLLILAVLLNCLTGVMASTLPALFPTRLRYSALAASFNIAIIVAGLTPTVAAWLVERTDNLMVPAYYLMAASVIGLITALFLPETANRPLRGDTPTASNRKEAKELLQQAYDHIEQSVQDVEEAIAKAEEELEALKQKRQRLVDRHPELD</sequence>
<comment type="subcellular location">
    <subcellularLocation>
        <location evidence="1">Cell inner membrane</location>
        <topology evidence="1">Multi-pass membrane protein</topology>
    </subcellularLocation>
</comment>
<evidence type="ECO:0000256" key="1">
    <source>
        <dbReference type="ARBA" id="ARBA00004429"/>
    </source>
</evidence>
<keyword evidence="2" id="KW-0813">Transport</keyword>
<feature type="transmembrane region" description="Helical" evidence="10">
    <location>
        <begin position="66"/>
        <end position="90"/>
    </location>
</feature>
<dbReference type="Pfam" id="PF08946">
    <property type="entry name" value="Osmo_CC"/>
    <property type="match status" value="1"/>
</dbReference>
<evidence type="ECO:0000256" key="6">
    <source>
        <dbReference type="ARBA" id="ARBA00022847"/>
    </source>
</evidence>
<dbReference type="RefSeq" id="WP_207872508.1">
    <property type="nucleotide sequence ID" value="NZ_JAPKNA010000002.1"/>
</dbReference>
<evidence type="ECO:0000256" key="5">
    <source>
        <dbReference type="ARBA" id="ARBA00022692"/>
    </source>
</evidence>
<comment type="caution">
    <text evidence="12">The sequence shown here is derived from an EMBL/GenBank/DDBJ whole genome shotgun (WGS) entry which is preliminary data.</text>
</comment>
<feature type="transmembrane region" description="Helical" evidence="10">
    <location>
        <begin position="202"/>
        <end position="221"/>
    </location>
</feature>
<feature type="transmembrane region" description="Helical" evidence="10">
    <location>
        <begin position="392"/>
        <end position="415"/>
    </location>
</feature>
<evidence type="ECO:0000256" key="7">
    <source>
        <dbReference type="ARBA" id="ARBA00022989"/>
    </source>
</evidence>
<dbReference type="InterPro" id="IPR005829">
    <property type="entry name" value="Sugar_transporter_CS"/>
</dbReference>
<evidence type="ECO:0000256" key="10">
    <source>
        <dbReference type="SAM" id="Phobius"/>
    </source>
</evidence>
<feature type="transmembrane region" description="Helical" evidence="10">
    <location>
        <begin position="102"/>
        <end position="126"/>
    </location>
</feature>
<feature type="transmembrane region" description="Helical" evidence="10">
    <location>
        <begin position="168"/>
        <end position="190"/>
    </location>
</feature>
<dbReference type="InterPro" id="IPR051084">
    <property type="entry name" value="H+-coupled_symporters"/>
</dbReference>
<dbReference type="Proteomes" id="UP001209916">
    <property type="component" value="Unassembled WGS sequence"/>
</dbReference>
<feature type="domain" description="Major facilitator superfamily (MFS) profile" evidence="11">
    <location>
        <begin position="30"/>
        <end position="447"/>
    </location>
</feature>
<feature type="transmembrane region" description="Helical" evidence="10">
    <location>
        <begin position="331"/>
        <end position="350"/>
    </location>
</feature>
<dbReference type="SUPFAM" id="SSF103473">
    <property type="entry name" value="MFS general substrate transporter"/>
    <property type="match status" value="1"/>
</dbReference>
<organism evidence="12 13">
    <name type="scientific">Alcaligenes parafaecalis</name>
    <dbReference type="NCBI Taxonomy" id="171260"/>
    <lineage>
        <taxon>Bacteria</taxon>
        <taxon>Pseudomonadati</taxon>
        <taxon>Pseudomonadota</taxon>
        <taxon>Betaproteobacteria</taxon>
        <taxon>Burkholderiales</taxon>
        <taxon>Alcaligenaceae</taxon>
        <taxon>Alcaligenes</taxon>
    </lineage>
</organism>
<proteinExistence type="predicted"/>
<dbReference type="NCBIfam" id="TIGR00883">
    <property type="entry name" value="2A0106"/>
    <property type="match status" value="1"/>
</dbReference>
<dbReference type="InterPro" id="IPR015041">
    <property type="entry name" value="Osmo_CC"/>
</dbReference>
<reference evidence="12 13" key="1">
    <citation type="submission" date="2022-11" db="EMBL/GenBank/DDBJ databases">
        <title>Biodiversity and phylogenetic relationships of bacteria.</title>
        <authorList>
            <person name="Machado R.A.R."/>
            <person name="Bhat A."/>
            <person name="Loulou A."/>
            <person name="Kallel S."/>
        </authorList>
    </citation>
    <scope>NUCLEOTIDE SEQUENCE [LARGE SCALE GENOMIC DNA]</scope>
    <source>
        <strain evidence="12 13">DSM 13975</strain>
    </source>
</reference>
<feature type="transmembrane region" description="Helical" evidence="10">
    <location>
        <begin position="132"/>
        <end position="156"/>
    </location>
</feature>
<keyword evidence="5 10" id="KW-0812">Transmembrane</keyword>
<dbReference type="PANTHER" id="PTHR43528">
    <property type="entry name" value="ALPHA-KETOGLUTARATE PERMEASE"/>
    <property type="match status" value="1"/>
</dbReference>
<keyword evidence="4" id="KW-0997">Cell inner membrane</keyword>
<dbReference type="InterPro" id="IPR036259">
    <property type="entry name" value="MFS_trans_sf"/>
</dbReference>
<keyword evidence="7 10" id="KW-1133">Transmembrane helix</keyword>
<feature type="transmembrane region" description="Helical" evidence="10">
    <location>
        <begin position="42"/>
        <end position="60"/>
    </location>
</feature>